<keyword evidence="1" id="KW-1133">Transmembrane helix</keyword>
<keyword evidence="1" id="KW-0812">Transmembrane</keyword>
<feature type="domain" description="DUF2062" evidence="2">
    <location>
        <begin position="27"/>
        <end position="173"/>
    </location>
</feature>
<dbReference type="PANTHER" id="PTHR40547:SF1">
    <property type="entry name" value="SLL0298 PROTEIN"/>
    <property type="match status" value="1"/>
</dbReference>
<evidence type="ECO:0000313" key="3">
    <source>
        <dbReference type="EMBL" id="GGB56441.1"/>
    </source>
</evidence>
<evidence type="ECO:0000313" key="4">
    <source>
        <dbReference type="Proteomes" id="UP000605148"/>
    </source>
</evidence>
<accession>A0A916X378</accession>
<proteinExistence type="predicted"/>
<dbReference type="Proteomes" id="UP000605148">
    <property type="component" value="Unassembled WGS sequence"/>
</dbReference>
<dbReference type="EMBL" id="BMFA01000009">
    <property type="protein sequence ID" value="GGB56441.1"/>
    <property type="molecule type" value="Genomic_DNA"/>
</dbReference>
<comment type="caution">
    <text evidence="3">The sequence shown here is derived from an EMBL/GenBank/DDBJ whole genome shotgun (WGS) entry which is preliminary data.</text>
</comment>
<feature type="transmembrane region" description="Helical" evidence="1">
    <location>
        <begin position="143"/>
        <end position="163"/>
    </location>
</feature>
<dbReference type="InterPro" id="IPR018639">
    <property type="entry name" value="DUF2062"/>
</dbReference>
<evidence type="ECO:0000259" key="2">
    <source>
        <dbReference type="Pfam" id="PF09835"/>
    </source>
</evidence>
<dbReference type="OrthoDB" id="7360463at2"/>
<dbReference type="AlphaFoldDB" id="A0A916X378"/>
<reference evidence="3" key="1">
    <citation type="journal article" date="2014" name="Int. J. Syst. Evol. Microbiol.">
        <title>Complete genome sequence of Corynebacterium casei LMG S-19264T (=DSM 44701T), isolated from a smear-ripened cheese.</title>
        <authorList>
            <consortium name="US DOE Joint Genome Institute (JGI-PGF)"/>
            <person name="Walter F."/>
            <person name="Albersmeier A."/>
            <person name="Kalinowski J."/>
            <person name="Ruckert C."/>
        </authorList>
    </citation>
    <scope>NUCLEOTIDE SEQUENCE</scope>
    <source>
        <strain evidence="3">CGMCC 1.12426</strain>
    </source>
</reference>
<organism evidence="3 4">
    <name type="scientific">Roseibium aquae</name>
    <dbReference type="NCBI Taxonomy" id="1323746"/>
    <lineage>
        <taxon>Bacteria</taxon>
        <taxon>Pseudomonadati</taxon>
        <taxon>Pseudomonadota</taxon>
        <taxon>Alphaproteobacteria</taxon>
        <taxon>Hyphomicrobiales</taxon>
        <taxon>Stappiaceae</taxon>
        <taxon>Roseibium</taxon>
    </lineage>
</organism>
<keyword evidence="1" id="KW-0472">Membrane</keyword>
<dbReference type="Pfam" id="PF09835">
    <property type="entry name" value="DUF2062"/>
    <property type="match status" value="1"/>
</dbReference>
<feature type="transmembrane region" description="Helical" evidence="1">
    <location>
        <begin position="45"/>
        <end position="68"/>
    </location>
</feature>
<sequence length="198" mass="22417">MLFRRRKRPNRIERLRVAVWPRHSWSRSTRYYGKRVMRLTATPHAIAIGFAAGAFASFTPLIGFHFLLSFSLAWVLRGNLIAAAFGTAVGNPLTFPLIWASTYQLGHMILNLDADVPGAAHAELHSGLFSRSFDSIWPVLKPMFIGAIPMGTVTGIVCYYLVYKSVEVYQRRRQLKLDQRRAQNLTDVQDPAQNSPTR</sequence>
<keyword evidence="4" id="KW-1185">Reference proteome</keyword>
<name>A0A916X378_9HYPH</name>
<evidence type="ECO:0000256" key="1">
    <source>
        <dbReference type="SAM" id="Phobius"/>
    </source>
</evidence>
<protein>
    <submittedName>
        <fullName evidence="3">Membrane protein</fullName>
    </submittedName>
</protein>
<reference evidence="3" key="2">
    <citation type="submission" date="2020-09" db="EMBL/GenBank/DDBJ databases">
        <authorList>
            <person name="Sun Q."/>
            <person name="Zhou Y."/>
        </authorList>
    </citation>
    <scope>NUCLEOTIDE SEQUENCE</scope>
    <source>
        <strain evidence="3">CGMCC 1.12426</strain>
    </source>
</reference>
<dbReference type="PANTHER" id="PTHR40547">
    <property type="entry name" value="SLL0298 PROTEIN"/>
    <property type="match status" value="1"/>
</dbReference>
<gene>
    <name evidence="3" type="ORF">GCM10011316_30700</name>
</gene>